<proteinExistence type="predicted"/>
<evidence type="ECO:0000313" key="1">
    <source>
        <dbReference type="EMBL" id="HDX33018.1"/>
    </source>
</evidence>
<protein>
    <submittedName>
        <fullName evidence="1">Uncharacterized protein</fullName>
    </submittedName>
</protein>
<reference evidence="1" key="1">
    <citation type="journal article" date="2020" name="mSystems">
        <title>Genome- and Community-Level Interaction Insights into Carbon Utilization and Element Cycling Functions of Hydrothermarchaeota in Hydrothermal Sediment.</title>
        <authorList>
            <person name="Zhou Z."/>
            <person name="Liu Y."/>
            <person name="Xu W."/>
            <person name="Pan J."/>
            <person name="Luo Z.H."/>
            <person name="Li M."/>
        </authorList>
    </citation>
    <scope>NUCLEOTIDE SEQUENCE [LARGE SCALE GENOMIC DNA]</scope>
    <source>
        <strain evidence="1">SpSt-289</strain>
    </source>
</reference>
<dbReference type="EMBL" id="DSMG01000166">
    <property type="protein sequence ID" value="HDX33018.1"/>
    <property type="molecule type" value="Genomic_DNA"/>
</dbReference>
<dbReference type="AlphaFoldDB" id="A0A7C1FR39"/>
<comment type="caution">
    <text evidence="1">The sequence shown here is derived from an EMBL/GenBank/DDBJ whole genome shotgun (WGS) entry which is preliminary data.</text>
</comment>
<name>A0A7C1FR39_9CHLR</name>
<accession>A0A7C1FR39</accession>
<gene>
    <name evidence="1" type="ORF">ENQ20_16260</name>
</gene>
<sequence length="249" mass="28001">MIETRTVISAIPSVPALAVALHRWRQRVPLPPVDEALTPPALAPMYRLSAGSVAEEARAAAQLTGEVAERLRRLTRAYGEWRVFEPGPYFDLTPRQVELLTHIVERASTVHVVFYVDALLPAFQAVQSYAAQVAPHAGSVEQIETVHETLLERWRRLLEVIDGARAHLAEDVNFLGLNGARKEQERWLPMQHLAGLNGSADWLLAGRRTLPTLTLTLDFPLPAFRQPGRKRRLMRTWRRLYGGLSASRD</sequence>
<organism evidence="1">
    <name type="scientific">Caldilinea aerophila</name>
    <dbReference type="NCBI Taxonomy" id="133453"/>
    <lineage>
        <taxon>Bacteria</taxon>
        <taxon>Bacillati</taxon>
        <taxon>Chloroflexota</taxon>
        <taxon>Caldilineae</taxon>
        <taxon>Caldilineales</taxon>
        <taxon>Caldilineaceae</taxon>
        <taxon>Caldilinea</taxon>
    </lineage>
</organism>